<dbReference type="AlphaFoldDB" id="A0A8J6KMT8"/>
<evidence type="ECO:0000256" key="3">
    <source>
        <dbReference type="SAM" id="MobiDB-lite"/>
    </source>
</evidence>
<comment type="caution">
    <text evidence="4">The sequence shown here is derived from an EMBL/GenBank/DDBJ whole genome shotgun (WGS) entry which is preliminary data.</text>
</comment>
<sequence>MADSQAFCVAEERSGHCAVVDGHFLYVWGGYVVRGRGGRAGAARERRLGDDCRHRGTPSGFQEARLRSAPHSPRAARGRPGSPNHPTGVPGRILEQETAERPRQLEGFQQSVVRNMSIEDNEVYLPSDELWTYDIDSGLWKMHLMEGELPTSMSGSCGACINGRLYVFGGYDDKGYSNRLYFVNLRTRDGTYVWEKVTKFDGQPPTPRDKLSCWVFKDRLIYFGGYGYRRHSELQDCFDVHDASWEEQIFWGWHNDVHVFDTKTRTWSQPEIQQTRMNDLHYLNLDTWTWSGRISVNGESPKPRSWHTLTAIADDKLFLFGGLSADNVPLNYPCRGNASDCTSGYRCRGDASDCTSDYRCRGDAQTAPQTTSAGVMLILQLSPPNLRRQ</sequence>
<organism evidence="4 5">
    <name type="scientific">Microtus ochrogaster</name>
    <name type="common">Prairie vole</name>
    <dbReference type="NCBI Taxonomy" id="79684"/>
    <lineage>
        <taxon>Eukaryota</taxon>
        <taxon>Metazoa</taxon>
        <taxon>Chordata</taxon>
        <taxon>Craniata</taxon>
        <taxon>Vertebrata</taxon>
        <taxon>Euteleostomi</taxon>
        <taxon>Mammalia</taxon>
        <taxon>Eutheria</taxon>
        <taxon>Euarchontoglires</taxon>
        <taxon>Glires</taxon>
        <taxon>Rodentia</taxon>
        <taxon>Myomorpha</taxon>
        <taxon>Muroidea</taxon>
        <taxon>Cricetidae</taxon>
        <taxon>Arvicolinae</taxon>
        <taxon>Microtus</taxon>
    </lineage>
</organism>
<evidence type="ECO:0000313" key="4">
    <source>
        <dbReference type="EMBL" id="KAH0503393.1"/>
    </source>
</evidence>
<gene>
    <name evidence="4" type="ORF">LTLLF_189555</name>
</gene>
<dbReference type="Proteomes" id="UP000710432">
    <property type="component" value="Unassembled WGS sequence"/>
</dbReference>
<proteinExistence type="predicted"/>
<dbReference type="EMBL" id="JAATJU010025591">
    <property type="protein sequence ID" value="KAH0503393.1"/>
    <property type="molecule type" value="Genomic_DNA"/>
</dbReference>
<protein>
    <submittedName>
        <fullName evidence="4">Kelch domain-containing protein 1</fullName>
    </submittedName>
</protein>
<feature type="region of interest" description="Disordered" evidence="3">
    <location>
        <begin position="50"/>
        <end position="91"/>
    </location>
</feature>
<keyword evidence="1" id="KW-0880">Kelch repeat</keyword>
<evidence type="ECO:0000256" key="1">
    <source>
        <dbReference type="ARBA" id="ARBA00022441"/>
    </source>
</evidence>
<dbReference type="Gene3D" id="2.120.10.80">
    <property type="entry name" value="Kelch-type beta propeller"/>
    <property type="match status" value="2"/>
</dbReference>
<name>A0A8J6KMT8_MICOH</name>
<evidence type="ECO:0000313" key="5">
    <source>
        <dbReference type="Proteomes" id="UP000710432"/>
    </source>
</evidence>
<reference evidence="4" key="1">
    <citation type="submission" date="2020-03" db="EMBL/GenBank/DDBJ databases">
        <title>Studies in the Genomics of Life Span.</title>
        <authorList>
            <person name="Glass D."/>
        </authorList>
    </citation>
    <scope>NUCLEOTIDE SEQUENCE</scope>
    <source>
        <strain evidence="4">LTLLF</strain>
        <tissue evidence="4">Muscle</tissue>
    </source>
</reference>
<dbReference type="PANTHER" id="PTHR46228">
    <property type="entry name" value="KELCH DOMAIN-CONTAINING PROTEIN"/>
    <property type="match status" value="1"/>
</dbReference>
<dbReference type="PANTHER" id="PTHR46228:SF1">
    <property type="entry name" value="KELCH DOMAIN-CONTAINING PROTEIN 1"/>
    <property type="match status" value="1"/>
</dbReference>
<dbReference type="SUPFAM" id="SSF117281">
    <property type="entry name" value="Kelch motif"/>
    <property type="match status" value="1"/>
</dbReference>
<accession>A0A8J6KMT8</accession>
<dbReference type="InterPro" id="IPR015915">
    <property type="entry name" value="Kelch-typ_b-propeller"/>
</dbReference>
<dbReference type="Pfam" id="PF24681">
    <property type="entry name" value="Kelch_KLHDC2_KLHL20_DRC7"/>
    <property type="match status" value="1"/>
</dbReference>
<evidence type="ECO:0000256" key="2">
    <source>
        <dbReference type="ARBA" id="ARBA00022737"/>
    </source>
</evidence>
<keyword evidence="2" id="KW-0677">Repeat</keyword>